<protein>
    <recommendedName>
        <fullName evidence="2">Reverse transcriptase domain-containing protein</fullName>
    </recommendedName>
</protein>
<dbReference type="EMBL" id="GBRH01222438">
    <property type="protein sequence ID" value="JAD75457.1"/>
    <property type="molecule type" value="Transcribed_RNA"/>
</dbReference>
<reference evidence="1" key="1">
    <citation type="submission" date="2014-09" db="EMBL/GenBank/DDBJ databases">
        <authorList>
            <person name="Magalhaes I.L.F."/>
            <person name="Oliveira U."/>
            <person name="Santos F.R."/>
            <person name="Vidigal T.H.D.A."/>
            <person name="Brescovit A.D."/>
            <person name="Santos A.J."/>
        </authorList>
    </citation>
    <scope>NUCLEOTIDE SEQUENCE</scope>
    <source>
        <tissue evidence="1">Shoot tissue taken approximately 20 cm above the soil surface</tissue>
    </source>
</reference>
<evidence type="ECO:0008006" key="2">
    <source>
        <dbReference type="Google" id="ProtNLM"/>
    </source>
</evidence>
<dbReference type="AlphaFoldDB" id="A0A0A9CVE0"/>
<organism evidence="1">
    <name type="scientific">Arundo donax</name>
    <name type="common">Giant reed</name>
    <name type="synonym">Donax arundinaceus</name>
    <dbReference type="NCBI Taxonomy" id="35708"/>
    <lineage>
        <taxon>Eukaryota</taxon>
        <taxon>Viridiplantae</taxon>
        <taxon>Streptophyta</taxon>
        <taxon>Embryophyta</taxon>
        <taxon>Tracheophyta</taxon>
        <taxon>Spermatophyta</taxon>
        <taxon>Magnoliopsida</taxon>
        <taxon>Liliopsida</taxon>
        <taxon>Poales</taxon>
        <taxon>Poaceae</taxon>
        <taxon>PACMAD clade</taxon>
        <taxon>Arundinoideae</taxon>
        <taxon>Arundineae</taxon>
        <taxon>Arundo</taxon>
    </lineage>
</organism>
<proteinExistence type="predicted"/>
<reference evidence="1" key="2">
    <citation type="journal article" date="2015" name="Data Brief">
        <title>Shoot transcriptome of the giant reed, Arundo donax.</title>
        <authorList>
            <person name="Barrero R.A."/>
            <person name="Guerrero F.D."/>
            <person name="Moolhuijzen P."/>
            <person name="Goolsby J.A."/>
            <person name="Tidwell J."/>
            <person name="Bellgard S.E."/>
            <person name="Bellgard M.I."/>
        </authorList>
    </citation>
    <scope>NUCLEOTIDE SEQUENCE</scope>
    <source>
        <tissue evidence="1">Shoot tissue taken approximately 20 cm above the soil surface</tissue>
    </source>
</reference>
<accession>A0A0A9CVE0</accession>
<evidence type="ECO:0000313" key="1">
    <source>
        <dbReference type="EMBL" id="JAD75457.1"/>
    </source>
</evidence>
<sequence>MDEVTNDIQGDIPWCMFFADDVVLVDDSQTGANRKLELWRPTLESKDFRLSRTKTEYMDAISVLLGTRRRLVLMDMWYLRRISFDIWGRCCRRIVISMKM</sequence>
<name>A0A0A9CVE0_ARUDO</name>